<dbReference type="CDD" id="cd03789">
    <property type="entry name" value="GT9_LPS_heptosyltransferase"/>
    <property type="match status" value="1"/>
</dbReference>
<comment type="catalytic activity">
    <reaction evidence="13">
        <text>an alpha-Kdo-(2-&gt;4)-alpha-Kdo-(2-&gt;6)-lipid A + ADP-L-glycero-beta-D-manno-heptose = an L-alpha-D-Hep-(1-&gt;5)-[alpha-Kdo-(2-&gt;4)]-alpha-Kdo-(2-&gt;6)-lipid A + ADP + H(+)</text>
        <dbReference type="Rhea" id="RHEA:74067"/>
        <dbReference type="ChEBI" id="CHEBI:15378"/>
        <dbReference type="ChEBI" id="CHEBI:61506"/>
        <dbReference type="ChEBI" id="CHEBI:176431"/>
        <dbReference type="ChEBI" id="CHEBI:193068"/>
        <dbReference type="ChEBI" id="CHEBI:456216"/>
        <dbReference type="EC" id="2.4.99.23"/>
    </reaction>
</comment>
<keyword evidence="15" id="KW-1185">Reference proteome</keyword>
<organism evidence="14 15">
    <name type="scientific">Helicobacter ganmani</name>
    <dbReference type="NCBI Taxonomy" id="60246"/>
    <lineage>
        <taxon>Bacteria</taxon>
        <taxon>Pseudomonadati</taxon>
        <taxon>Campylobacterota</taxon>
        <taxon>Epsilonproteobacteria</taxon>
        <taxon>Campylobacterales</taxon>
        <taxon>Helicobacteraceae</taxon>
        <taxon>Helicobacter</taxon>
    </lineage>
</organism>
<evidence type="ECO:0000256" key="8">
    <source>
        <dbReference type="ARBA" id="ARBA00023136"/>
    </source>
</evidence>
<protein>
    <recommendedName>
        <fullName evidence="11">Lipopolysaccharide heptosyltransferase 1</fullName>
        <ecNumber evidence="10">2.4.99.23</ecNumber>
    </recommendedName>
    <alternativeName>
        <fullName evidence="12">ADP-heptose:lipopolysaccharide heptosyltransferase I</fullName>
    </alternativeName>
</protein>
<keyword evidence="4" id="KW-0997">Cell inner membrane</keyword>
<dbReference type="GO" id="GO:0008713">
    <property type="term" value="F:ADP-heptose-lipopolysaccharide heptosyltransferase activity"/>
    <property type="evidence" value="ECO:0007669"/>
    <property type="project" value="TreeGrafter"/>
</dbReference>
<evidence type="ECO:0000256" key="13">
    <source>
        <dbReference type="ARBA" id="ARBA00049201"/>
    </source>
</evidence>
<evidence type="ECO:0000256" key="5">
    <source>
        <dbReference type="ARBA" id="ARBA00022676"/>
    </source>
</evidence>
<dbReference type="InterPro" id="IPR011908">
    <property type="entry name" value="LipoPS_heptosylTferase-I"/>
</dbReference>
<dbReference type="GO" id="GO:0005829">
    <property type="term" value="C:cytosol"/>
    <property type="evidence" value="ECO:0007669"/>
    <property type="project" value="TreeGrafter"/>
</dbReference>
<dbReference type="EMBL" id="NXLS01000004">
    <property type="protein sequence ID" value="RDU63047.1"/>
    <property type="molecule type" value="Genomic_DNA"/>
</dbReference>
<evidence type="ECO:0000313" key="14">
    <source>
        <dbReference type="EMBL" id="RDU63047.1"/>
    </source>
</evidence>
<comment type="pathway">
    <text evidence="2">Bacterial outer membrane biogenesis; LPS core biosynthesis.</text>
</comment>
<evidence type="ECO:0000256" key="4">
    <source>
        <dbReference type="ARBA" id="ARBA00022519"/>
    </source>
</evidence>
<evidence type="ECO:0000256" key="1">
    <source>
        <dbReference type="ARBA" id="ARBA00004515"/>
    </source>
</evidence>
<keyword evidence="7" id="KW-0448">Lipopolysaccharide biosynthesis</keyword>
<dbReference type="NCBIfam" id="TIGR02193">
    <property type="entry name" value="heptsyl_trn_I"/>
    <property type="match status" value="1"/>
</dbReference>
<evidence type="ECO:0000256" key="6">
    <source>
        <dbReference type="ARBA" id="ARBA00022679"/>
    </source>
</evidence>
<dbReference type="GO" id="GO:0005886">
    <property type="term" value="C:plasma membrane"/>
    <property type="evidence" value="ECO:0007669"/>
    <property type="project" value="UniProtKB-SubCell"/>
</dbReference>
<dbReference type="Proteomes" id="UP000256650">
    <property type="component" value="Unassembled WGS sequence"/>
</dbReference>
<dbReference type="InterPro" id="IPR002201">
    <property type="entry name" value="Glyco_trans_9"/>
</dbReference>
<comment type="similarity">
    <text evidence="9">Belongs to the glycosyltransferase 9 family.</text>
</comment>
<keyword evidence="8" id="KW-0472">Membrane</keyword>
<dbReference type="AlphaFoldDB" id="A0A3D8ID02"/>
<dbReference type="InterPro" id="IPR051199">
    <property type="entry name" value="LPS_LOS_Heptosyltrfase"/>
</dbReference>
<evidence type="ECO:0000256" key="9">
    <source>
        <dbReference type="ARBA" id="ARBA00043995"/>
    </source>
</evidence>
<evidence type="ECO:0000313" key="15">
    <source>
        <dbReference type="Proteomes" id="UP000256650"/>
    </source>
</evidence>
<evidence type="ECO:0000256" key="7">
    <source>
        <dbReference type="ARBA" id="ARBA00022985"/>
    </source>
</evidence>
<dbReference type="Pfam" id="PF01075">
    <property type="entry name" value="Glyco_transf_9"/>
    <property type="match status" value="1"/>
</dbReference>
<dbReference type="OrthoDB" id="9760688at2"/>
<dbReference type="GeneID" id="82535718"/>
<comment type="caution">
    <text evidence="14">The sequence shown here is derived from an EMBL/GenBank/DDBJ whole genome shotgun (WGS) entry which is preliminary data.</text>
</comment>
<keyword evidence="6 14" id="KW-0808">Transferase</keyword>
<gene>
    <name evidence="14" type="primary">waaC</name>
    <name evidence="14" type="ORF">CQA43_05375</name>
</gene>
<proteinExistence type="inferred from homology"/>
<dbReference type="RefSeq" id="WP_115551581.1">
    <property type="nucleotide sequence ID" value="NZ_CAPUKF010000009.1"/>
</dbReference>
<dbReference type="GO" id="GO:0009244">
    <property type="term" value="P:lipopolysaccharide core region biosynthetic process"/>
    <property type="evidence" value="ECO:0007669"/>
    <property type="project" value="InterPro"/>
</dbReference>
<keyword evidence="3" id="KW-1003">Cell membrane</keyword>
<evidence type="ECO:0000256" key="2">
    <source>
        <dbReference type="ARBA" id="ARBA00004713"/>
    </source>
</evidence>
<accession>A0A3D8ID02</accession>
<dbReference type="SUPFAM" id="SSF53756">
    <property type="entry name" value="UDP-Glycosyltransferase/glycogen phosphorylase"/>
    <property type="match status" value="1"/>
</dbReference>
<name>A0A3D8ID02_9HELI</name>
<dbReference type="PANTHER" id="PTHR30160:SF19">
    <property type="entry name" value="LIPOPOLYSACCHARIDE HEPTOSYLTRANSFERASE 1"/>
    <property type="match status" value="1"/>
</dbReference>
<evidence type="ECO:0000256" key="11">
    <source>
        <dbReference type="ARBA" id="ARBA00044190"/>
    </source>
</evidence>
<evidence type="ECO:0000256" key="12">
    <source>
        <dbReference type="ARBA" id="ARBA00044330"/>
    </source>
</evidence>
<comment type="subcellular location">
    <subcellularLocation>
        <location evidence="1">Cell inner membrane</location>
        <topology evidence="1">Peripheral membrane protein</topology>
        <orientation evidence="1">Cytoplasmic side</orientation>
    </subcellularLocation>
</comment>
<evidence type="ECO:0000256" key="3">
    <source>
        <dbReference type="ARBA" id="ARBA00022475"/>
    </source>
</evidence>
<reference evidence="14 15" key="1">
    <citation type="submission" date="2018-04" db="EMBL/GenBank/DDBJ databases">
        <title>Novel Campyloabacter and Helicobacter Species and Strains.</title>
        <authorList>
            <person name="Mannion A.J."/>
            <person name="Shen Z."/>
            <person name="Fox J.G."/>
        </authorList>
    </citation>
    <scope>NUCLEOTIDE SEQUENCE [LARGE SCALE GENOMIC DNA]</scope>
    <source>
        <strain evidence="14 15">MIT 99-5101</strain>
    </source>
</reference>
<dbReference type="Gene3D" id="3.40.50.2000">
    <property type="entry name" value="Glycogen Phosphorylase B"/>
    <property type="match status" value="2"/>
</dbReference>
<dbReference type="EC" id="2.4.99.23" evidence="10"/>
<evidence type="ECO:0000256" key="10">
    <source>
        <dbReference type="ARBA" id="ARBA00044041"/>
    </source>
</evidence>
<sequence>MKTPLKVAIVRLSSLGDIIHSASLLPLLLESLKPTYAVTLHWYIDKIFSEILEDSPLIDKLIALPLKEAIASRKFYALTAIYHTLKQESYDIVLDLQGLLKSALISKLLSTNKVIGFQTAKESLATFFYHQKIPIPYEEHILLRNATLAFSAFGLKIPTLETLKNPQNFLGFQDSFLPFDLPKNKKILCVLETSKPNKTYPIKSFVELASLLNAKSYTPLFLSRETLEILNPKNTRFQSIHSLNLNQIKMLVAQMDLVIGGDTGITHLAWAFHRPSITLFGATPAQRFNLSTRQNLYLSANEQANYKKDDFSIREISPSRICTLACAILEGNLKHQTKEKQ</sequence>
<keyword evidence="5" id="KW-0328">Glycosyltransferase</keyword>
<dbReference type="PANTHER" id="PTHR30160">
    <property type="entry name" value="TETRAACYLDISACCHARIDE 4'-KINASE-RELATED"/>
    <property type="match status" value="1"/>
</dbReference>